<evidence type="ECO:0000256" key="2">
    <source>
        <dbReference type="SAM" id="MobiDB-lite"/>
    </source>
</evidence>
<dbReference type="Pfam" id="PF13424">
    <property type="entry name" value="TPR_12"/>
    <property type="match status" value="6"/>
</dbReference>
<evidence type="ECO:0000313" key="4">
    <source>
        <dbReference type="EMBL" id="AFY85204.1"/>
    </source>
</evidence>
<dbReference type="PROSITE" id="PS50005">
    <property type="entry name" value="TPR"/>
    <property type="match status" value="10"/>
</dbReference>
<feature type="region of interest" description="Disordered" evidence="2">
    <location>
        <begin position="763"/>
        <end position="787"/>
    </location>
</feature>
<keyword evidence="1" id="KW-0802">TPR repeat</keyword>
<feature type="repeat" description="TPR" evidence="1">
    <location>
        <begin position="166"/>
        <end position="199"/>
    </location>
</feature>
<dbReference type="KEGG" id="oac:Oscil6304_5729"/>
<dbReference type="SUPFAM" id="SSF48452">
    <property type="entry name" value="TPR-like"/>
    <property type="match status" value="3"/>
</dbReference>
<feature type="repeat" description="TPR" evidence="1">
    <location>
        <begin position="406"/>
        <end position="439"/>
    </location>
</feature>
<reference evidence="4 5" key="1">
    <citation type="submission" date="2012-06" db="EMBL/GenBank/DDBJ databases">
        <title>Finished chromosome of genome of Oscillatoria acuminata PCC 6304.</title>
        <authorList>
            <consortium name="US DOE Joint Genome Institute"/>
            <person name="Gugger M."/>
            <person name="Coursin T."/>
            <person name="Rippka R."/>
            <person name="Tandeau De Marsac N."/>
            <person name="Huntemann M."/>
            <person name="Wei C.-L."/>
            <person name="Han J."/>
            <person name="Detter J.C."/>
            <person name="Han C."/>
            <person name="Tapia R."/>
            <person name="Davenport K."/>
            <person name="Daligault H."/>
            <person name="Erkkila T."/>
            <person name="Gu W."/>
            <person name="Munk A.C.C."/>
            <person name="Teshima H."/>
            <person name="Xu Y."/>
            <person name="Chain P."/>
            <person name="Chen A."/>
            <person name="Krypides N."/>
            <person name="Mavromatis K."/>
            <person name="Markowitz V."/>
            <person name="Szeto E."/>
            <person name="Ivanova N."/>
            <person name="Mikhailova N."/>
            <person name="Ovchinnikova G."/>
            <person name="Pagani I."/>
            <person name="Pati A."/>
            <person name="Goodwin L."/>
            <person name="Peters L."/>
            <person name="Pitluck S."/>
            <person name="Woyke T."/>
            <person name="Kerfeld C."/>
        </authorList>
    </citation>
    <scope>NUCLEOTIDE SEQUENCE [LARGE SCALE GENOMIC DNA]</scope>
    <source>
        <strain evidence="4 5">PCC 6304</strain>
    </source>
</reference>
<dbReference type="eggNOG" id="COG0457">
    <property type="taxonomic scope" value="Bacteria"/>
</dbReference>
<dbReference type="Proteomes" id="UP000010367">
    <property type="component" value="Chromosome"/>
</dbReference>
<feature type="repeat" description="TPR" evidence="1">
    <location>
        <begin position="86"/>
        <end position="119"/>
    </location>
</feature>
<feature type="repeat" description="TPR" evidence="1">
    <location>
        <begin position="126"/>
        <end position="159"/>
    </location>
</feature>
<feature type="repeat" description="TPR" evidence="1">
    <location>
        <begin position="486"/>
        <end position="519"/>
    </location>
</feature>
<gene>
    <name evidence="4" type="ORF">Oscil6304_5729</name>
</gene>
<proteinExistence type="predicted"/>
<feature type="compositionally biased region" description="Basic and acidic residues" evidence="2">
    <location>
        <begin position="763"/>
        <end position="772"/>
    </location>
</feature>
<feature type="repeat" description="TPR" evidence="1">
    <location>
        <begin position="246"/>
        <end position="279"/>
    </location>
</feature>
<dbReference type="Gene3D" id="1.25.40.10">
    <property type="entry name" value="Tetratricopeptide repeat domain"/>
    <property type="match status" value="4"/>
</dbReference>
<dbReference type="PANTHER" id="PTHR10098">
    <property type="entry name" value="RAPSYN-RELATED"/>
    <property type="match status" value="1"/>
</dbReference>
<dbReference type="Pfam" id="PF13176">
    <property type="entry name" value="TPR_7"/>
    <property type="match status" value="1"/>
</dbReference>
<evidence type="ECO:0000256" key="1">
    <source>
        <dbReference type="PROSITE-ProRule" id="PRU00339"/>
    </source>
</evidence>
<feature type="repeat" description="TPR" evidence="1">
    <location>
        <begin position="446"/>
        <end position="479"/>
    </location>
</feature>
<dbReference type="RefSeq" id="WP_015151810.1">
    <property type="nucleotide sequence ID" value="NC_019693.1"/>
</dbReference>
<dbReference type="HOGENOM" id="CLU_002404_0_1_3"/>
<dbReference type="AlphaFoldDB" id="K9TT66"/>
<dbReference type="InterPro" id="IPR011990">
    <property type="entry name" value="TPR-like_helical_dom_sf"/>
</dbReference>
<keyword evidence="5" id="KW-1185">Reference proteome</keyword>
<accession>K9TT66</accession>
<dbReference type="STRING" id="56110.Oscil6304_5729"/>
<dbReference type="InParanoid" id="K9TT66"/>
<feature type="repeat" description="TPR" evidence="1">
    <location>
        <begin position="286"/>
        <end position="319"/>
    </location>
</feature>
<dbReference type="EMBL" id="CP003607">
    <property type="protein sequence ID" value="AFY85204.1"/>
    <property type="molecule type" value="Genomic_DNA"/>
</dbReference>
<feature type="domain" description="CHAT" evidence="3">
    <location>
        <begin position="791"/>
        <end position="1068"/>
    </location>
</feature>
<feature type="repeat" description="TPR" evidence="1">
    <location>
        <begin position="326"/>
        <end position="359"/>
    </location>
</feature>
<dbReference type="InterPro" id="IPR019734">
    <property type="entry name" value="TPR_rpt"/>
</dbReference>
<protein>
    <submittedName>
        <fullName evidence="4">Tetratricopeptide repeat protein</fullName>
    </submittedName>
</protein>
<dbReference type="eggNOG" id="COG4995">
    <property type="taxonomic scope" value="Bacteria"/>
</dbReference>
<name>K9TT66_9CYAN</name>
<feature type="repeat" description="TPR" evidence="1">
    <location>
        <begin position="206"/>
        <end position="239"/>
    </location>
</feature>
<evidence type="ECO:0000313" key="5">
    <source>
        <dbReference type="Proteomes" id="UP000010367"/>
    </source>
</evidence>
<dbReference type="PATRIC" id="fig|56110.3.peg.7031"/>
<dbReference type="InterPro" id="IPR024983">
    <property type="entry name" value="CHAT_dom"/>
</dbReference>
<evidence type="ECO:0000259" key="3">
    <source>
        <dbReference type="Pfam" id="PF12770"/>
    </source>
</evidence>
<organism evidence="4 5">
    <name type="scientific">Oscillatoria acuminata PCC 6304</name>
    <dbReference type="NCBI Taxonomy" id="56110"/>
    <lineage>
        <taxon>Bacteria</taxon>
        <taxon>Bacillati</taxon>
        <taxon>Cyanobacteriota</taxon>
        <taxon>Cyanophyceae</taxon>
        <taxon>Oscillatoriophycideae</taxon>
        <taxon>Oscillatoriales</taxon>
        <taxon>Oscillatoriaceae</taxon>
        <taxon>Oscillatoria</taxon>
    </lineage>
</organism>
<dbReference type="OrthoDB" id="443153at2"/>
<dbReference type="PANTHER" id="PTHR10098:SF108">
    <property type="entry name" value="TETRATRICOPEPTIDE REPEAT PROTEIN 28"/>
    <property type="match status" value="1"/>
</dbReference>
<dbReference type="SMART" id="SM00028">
    <property type="entry name" value="TPR"/>
    <property type="match status" value="14"/>
</dbReference>
<dbReference type="Pfam" id="PF12770">
    <property type="entry name" value="CHAT"/>
    <property type="match status" value="1"/>
</dbReference>
<sequence>MKVANRIIKFFALFLVFGGVIPVFDGNAGVVSGVMAQTVEDRQQEASRLIQVGLEQYGRSQFAETLQSWERALTIYQEIGSQVEVMNTLIGMGNIYLNLGNYPKAQESYEQSLQIAQEIGNATGKGNALFSLGSIYGNLGDYPRAIESFEQALLLARELENPGMEGLALGNLGVVYQSVGEYQKAVDFFQEALVLAQATGNQEGIANTLMGLGNVYLNWADYPQAAEYYQQSLGVARELANQRIEGNALINLGVVYKQMGEWIQAQEYYEQALAIVRQVGNPVGESLALNNLGEIHLNQGNYLRAQEFYQQSLIIARSTGNQAEEGLVLNNLGKVYQNLGEYPQAEDYYQQSLAIARKIGNRQGEGNALGNLATVALNQGNYPQAQDYYEQCLVIFETLGDKAAVGTTLLGLGNVELRLGEYEQAQLYYERSLQIAREIGNQQGEGDTLLSLANTAFNQGDFSEAIAFYEQSLKLKQTLGEQAGVANSFLGLGVIYGNLNEYPKSQEFLQQSLALQRQIGSKAGVANTLNNLGVVEIFLQNYSEAQALFDESLMIYREIGDTSGEGSVLYNLGYLHDITRDYNQAEDYLFAAIQVKESLRPGLTDTQKISFFEQEKASYELLQKVLVRQNKPEVALEVSERGRARAFVELLAQRFTEPTDLELTIFAPSLAEIRQIAAEQNATIVQYSQVHDNLYKIDIDKRWEESELYIWVIEPSGKVTFRRTDLKPLWEEQNSGVSELIATARCFGNLICRRNITVDHNSRGIPEVRTDRPAAVNPPSSPPVPTGDRHFQKLHELLIQPIADLLPTDPNKRVIFIPHDSLFLVPFPALQQPDGRYLIEQHTIITAPSIQVLEFTRAASTDLEHTHHTTEQEDILIVGNPLMPFVGGERLSSLLGAEEEAIAIGELLNVSPVLGEAATKSTVVEKMLGSRIIHLATHGSFDPDNPLDGWLALTPEGSDNGLLTVAEIFGLNLNTDLIVLSACDTGRGKITGDGVVGLSRAFISAGTPSVLVSLWQVPDNSTAVLMQEFYHQLQEGEDKAQALRQAMLTTMKEFPNPIDWAGFTLMGEAE</sequence>
<dbReference type="PROSITE" id="PS50293">
    <property type="entry name" value="TPR_REGION"/>
    <property type="match status" value="3"/>
</dbReference>